<dbReference type="InterPro" id="IPR008136">
    <property type="entry name" value="CinA_C"/>
</dbReference>
<dbReference type="EMBL" id="QGAC01000011">
    <property type="protein sequence ID" value="TKJ89619.1"/>
    <property type="molecule type" value="Genomic_DNA"/>
</dbReference>
<keyword evidence="5" id="KW-1185">Reference proteome</keyword>
<dbReference type="Gene3D" id="3.90.950.20">
    <property type="entry name" value="CinA-like"/>
    <property type="match status" value="1"/>
</dbReference>
<evidence type="ECO:0000313" key="3">
    <source>
        <dbReference type="EMBL" id="TKJ89619.1"/>
    </source>
</evidence>
<dbReference type="AlphaFoldDB" id="A0A4U3FB43"/>
<gene>
    <name evidence="3" type="ORF">EpCFBP13511_12635</name>
    <name evidence="2" type="ORF">IFT93_01250</name>
</gene>
<sequence>MDQQLLQAADTLGSLLKKKELRLATAESCTAGLVAMSLGAASGSSAFFTSGFVTYCDSAKHRILNVREDTLKKHSAVSEETVREMVVGAQHLSGEAVSLAISGYAGPEGGDDGTPAGTVWFAWGLPGERTVAEVQAIAGPPETVIHTAALYALRRLTALLSADPPQ</sequence>
<organism evidence="3 4">
    <name type="scientific">Erwinia persicina</name>
    <dbReference type="NCBI Taxonomy" id="55211"/>
    <lineage>
        <taxon>Bacteria</taxon>
        <taxon>Pseudomonadati</taxon>
        <taxon>Pseudomonadota</taxon>
        <taxon>Gammaproteobacteria</taxon>
        <taxon>Enterobacterales</taxon>
        <taxon>Erwiniaceae</taxon>
        <taxon>Erwinia</taxon>
    </lineage>
</organism>
<name>A0A4U3FB43_9GAMM</name>
<dbReference type="OrthoDB" id="9801454at2"/>
<accession>A0A4U3FB43</accession>
<comment type="caution">
    <text evidence="3">The sequence shown here is derived from an EMBL/GenBank/DDBJ whole genome shotgun (WGS) entry which is preliminary data.</text>
</comment>
<protein>
    <submittedName>
        <fullName evidence="2">CinA family protein</fullName>
    </submittedName>
    <submittedName>
        <fullName evidence="3">Competence protein ComA</fullName>
    </submittedName>
</protein>
<dbReference type="Pfam" id="PF02464">
    <property type="entry name" value="CinA"/>
    <property type="match status" value="1"/>
</dbReference>
<proteinExistence type="predicted"/>
<dbReference type="STRING" id="1219360.GCA_001571305_00737"/>
<reference evidence="2 5" key="2">
    <citation type="journal article" date="2020" name="FEMS Microbiol. Ecol.">
        <title>Temporal dynamics of bacterial communities during seed development and maturation.</title>
        <authorList>
            <person name="Chesneau G."/>
            <person name="Torres-Cortes G."/>
            <person name="Briand M."/>
            <person name="Darrasse A."/>
            <person name="Preveaux A."/>
            <person name="Marais C."/>
            <person name="Jacques M.A."/>
            <person name="Shade A."/>
            <person name="Barret M."/>
        </authorList>
    </citation>
    <scope>NUCLEOTIDE SEQUENCE [LARGE SCALE GENOMIC DNA]</scope>
    <source>
        <strain evidence="2 5">CFBP13732</strain>
    </source>
</reference>
<reference evidence="3 4" key="1">
    <citation type="journal article" date="2019" name="Sci. Rep.">
        <title>Differences in resource use lead to coexistence of seed-transmitted microbial populations.</title>
        <authorList>
            <person name="Torres-Cortes G."/>
            <person name="Garcia B.J."/>
            <person name="Compant S."/>
            <person name="Rezki S."/>
            <person name="Jones P."/>
            <person name="Preveaux A."/>
            <person name="Briand M."/>
            <person name="Roulet A."/>
            <person name="Bouchez O."/>
            <person name="Jacobson D."/>
            <person name="Barret M."/>
        </authorList>
    </citation>
    <scope>NUCLEOTIDE SEQUENCE [LARGE SCALE GENOMIC DNA]</scope>
    <source>
        <strain evidence="3 4">CFBP13511</strain>
    </source>
</reference>
<dbReference type="EMBL" id="JACYNN010000001">
    <property type="protein sequence ID" value="MBD8105045.1"/>
    <property type="molecule type" value="Genomic_DNA"/>
</dbReference>
<evidence type="ECO:0000313" key="2">
    <source>
        <dbReference type="EMBL" id="MBD8105045.1"/>
    </source>
</evidence>
<evidence type="ECO:0000313" key="5">
    <source>
        <dbReference type="Proteomes" id="UP000661012"/>
    </source>
</evidence>
<dbReference type="NCBIfam" id="TIGR00199">
    <property type="entry name" value="PncC_domain"/>
    <property type="match status" value="1"/>
</dbReference>
<evidence type="ECO:0000313" key="4">
    <source>
        <dbReference type="Proteomes" id="UP000306393"/>
    </source>
</evidence>
<dbReference type="SUPFAM" id="SSF142433">
    <property type="entry name" value="CinA-like"/>
    <property type="match status" value="1"/>
</dbReference>
<dbReference type="RefSeq" id="WP_137269358.1">
    <property type="nucleotide sequence ID" value="NZ_CP146504.1"/>
</dbReference>
<dbReference type="InterPro" id="IPR036653">
    <property type="entry name" value="CinA-like_C"/>
</dbReference>
<feature type="domain" description="CinA C-terminal" evidence="1">
    <location>
        <begin position="8"/>
        <end position="159"/>
    </location>
</feature>
<dbReference type="Proteomes" id="UP000661012">
    <property type="component" value="Unassembled WGS sequence"/>
</dbReference>
<dbReference type="Proteomes" id="UP000306393">
    <property type="component" value="Unassembled WGS sequence"/>
</dbReference>
<evidence type="ECO:0000259" key="1">
    <source>
        <dbReference type="Pfam" id="PF02464"/>
    </source>
</evidence>